<protein>
    <submittedName>
        <fullName evidence="1">Uncharacterized protein</fullName>
    </submittedName>
</protein>
<sequence length="123" mass="13689">MRLNNSGDVQISRENCHATRSKHEGWDTAKLTKTRQGKSRDRRRVRTVDLPISLASMTAEPTGKFPSVICIEFPDFVLSQVTRISKTGTFSISKCMLCPNPSNHTTVGGCRIAYCTNSQDALR</sequence>
<organism evidence="1 2">
    <name type="scientific">Opisthorchis viverrini</name>
    <name type="common">Southeast Asian liver fluke</name>
    <dbReference type="NCBI Taxonomy" id="6198"/>
    <lineage>
        <taxon>Eukaryota</taxon>
        <taxon>Metazoa</taxon>
        <taxon>Spiralia</taxon>
        <taxon>Lophotrochozoa</taxon>
        <taxon>Platyhelminthes</taxon>
        <taxon>Trematoda</taxon>
        <taxon>Digenea</taxon>
        <taxon>Opisthorchiida</taxon>
        <taxon>Opisthorchiata</taxon>
        <taxon>Opisthorchiidae</taxon>
        <taxon>Opisthorchis</taxon>
    </lineage>
</organism>
<dbReference type="AlphaFoldDB" id="A0A075AI27"/>
<proteinExistence type="predicted"/>
<dbReference type="CTD" id="20316906"/>
<evidence type="ECO:0000313" key="2">
    <source>
        <dbReference type="Proteomes" id="UP000054324"/>
    </source>
</evidence>
<dbReference type="GeneID" id="20316906"/>
<dbReference type="KEGG" id="ovi:T265_02718"/>
<gene>
    <name evidence="1" type="ORF">T265_02718</name>
</gene>
<reference evidence="1 2" key="1">
    <citation type="submission" date="2013-11" db="EMBL/GenBank/DDBJ databases">
        <title>Opisthorchis viverrini - life in the bile duct.</title>
        <authorList>
            <person name="Young N.D."/>
            <person name="Nagarajan N."/>
            <person name="Lin S.J."/>
            <person name="Korhonen P.K."/>
            <person name="Jex A.R."/>
            <person name="Hall R.S."/>
            <person name="Safavi-Hemami H."/>
            <person name="Kaewkong W."/>
            <person name="Bertrand D."/>
            <person name="Gao S."/>
            <person name="Seet Q."/>
            <person name="Wongkham S."/>
            <person name="Teh B.T."/>
            <person name="Wongkham C."/>
            <person name="Intapan P.M."/>
            <person name="Maleewong W."/>
            <person name="Yang X."/>
            <person name="Hu M."/>
            <person name="Wang Z."/>
            <person name="Hofmann A."/>
            <person name="Sternberg P.W."/>
            <person name="Tan P."/>
            <person name="Wang J."/>
            <person name="Gasser R.B."/>
        </authorList>
    </citation>
    <scope>NUCLEOTIDE SEQUENCE [LARGE SCALE GENOMIC DNA]</scope>
</reference>
<name>A0A075AI27_OPIVI</name>
<accession>A0A075AI27</accession>
<dbReference type="Proteomes" id="UP000054324">
    <property type="component" value="Unassembled WGS sequence"/>
</dbReference>
<dbReference type="RefSeq" id="XP_009165297.1">
    <property type="nucleotide sequence ID" value="XM_009167033.1"/>
</dbReference>
<dbReference type="EMBL" id="KL596653">
    <property type="protein sequence ID" value="KER30904.1"/>
    <property type="molecule type" value="Genomic_DNA"/>
</dbReference>
<keyword evidence="2" id="KW-1185">Reference proteome</keyword>
<evidence type="ECO:0000313" key="1">
    <source>
        <dbReference type="EMBL" id="KER30904.1"/>
    </source>
</evidence>